<organism evidence="2 3">
    <name type="scientific">Hibiscus sabdariffa</name>
    <name type="common">roselle</name>
    <dbReference type="NCBI Taxonomy" id="183260"/>
    <lineage>
        <taxon>Eukaryota</taxon>
        <taxon>Viridiplantae</taxon>
        <taxon>Streptophyta</taxon>
        <taxon>Embryophyta</taxon>
        <taxon>Tracheophyta</taxon>
        <taxon>Spermatophyta</taxon>
        <taxon>Magnoliopsida</taxon>
        <taxon>eudicotyledons</taxon>
        <taxon>Gunneridae</taxon>
        <taxon>Pentapetalae</taxon>
        <taxon>rosids</taxon>
        <taxon>malvids</taxon>
        <taxon>Malvales</taxon>
        <taxon>Malvaceae</taxon>
        <taxon>Malvoideae</taxon>
        <taxon>Hibiscus</taxon>
    </lineage>
</organism>
<reference evidence="2 3" key="1">
    <citation type="journal article" date="2024" name="G3 (Bethesda)">
        <title>Genome assembly of Hibiscus sabdariffa L. provides insights into metabolisms of medicinal natural products.</title>
        <authorList>
            <person name="Kim T."/>
        </authorList>
    </citation>
    <scope>NUCLEOTIDE SEQUENCE [LARGE SCALE GENOMIC DNA]</scope>
    <source>
        <strain evidence="2">TK-2024</strain>
        <tissue evidence="2">Old leaves</tissue>
    </source>
</reference>
<sequence>MEKVGVEFASVKEDLEGKIEVLLAVDHGDEAFGMEALGPGFNRGCDGVVLEEWGGRIYGGKINAGERSEGGVSMEESDQQSAMQFSTTHSCLEKLSPPRSFELESDGVETWNERQRQN</sequence>
<evidence type="ECO:0000256" key="1">
    <source>
        <dbReference type="SAM" id="MobiDB-lite"/>
    </source>
</evidence>
<gene>
    <name evidence="2" type="ORF">V6N11_006886</name>
</gene>
<dbReference type="Proteomes" id="UP001396334">
    <property type="component" value="Unassembled WGS sequence"/>
</dbReference>
<evidence type="ECO:0000313" key="2">
    <source>
        <dbReference type="EMBL" id="KAK9015792.1"/>
    </source>
</evidence>
<comment type="caution">
    <text evidence="2">The sequence shown here is derived from an EMBL/GenBank/DDBJ whole genome shotgun (WGS) entry which is preliminary data.</text>
</comment>
<accession>A0ABR2RS52</accession>
<name>A0ABR2RS52_9ROSI</name>
<feature type="compositionally biased region" description="Polar residues" evidence="1">
    <location>
        <begin position="79"/>
        <end position="90"/>
    </location>
</feature>
<evidence type="ECO:0000313" key="3">
    <source>
        <dbReference type="Proteomes" id="UP001396334"/>
    </source>
</evidence>
<feature type="region of interest" description="Disordered" evidence="1">
    <location>
        <begin position="64"/>
        <end position="118"/>
    </location>
</feature>
<protein>
    <submittedName>
        <fullName evidence="2">Uncharacterized protein</fullName>
    </submittedName>
</protein>
<dbReference type="EMBL" id="JBBPBN010000021">
    <property type="protein sequence ID" value="KAK9015792.1"/>
    <property type="molecule type" value="Genomic_DNA"/>
</dbReference>
<proteinExistence type="predicted"/>
<keyword evidence="3" id="KW-1185">Reference proteome</keyword>